<dbReference type="GO" id="GO:0003676">
    <property type="term" value="F:nucleic acid binding"/>
    <property type="evidence" value="ECO:0007669"/>
    <property type="project" value="InterPro"/>
</dbReference>
<dbReference type="Gene3D" id="1.25.70.10">
    <property type="entry name" value="Transcription termination factor 3, mitochondrial"/>
    <property type="match status" value="1"/>
</dbReference>
<dbReference type="PANTHER" id="PTHR13068:SF133">
    <property type="entry name" value="MITOCHONDRIAL TRANSCRIPTION TERMINATION FACTOR FAMILY PROTEIN"/>
    <property type="match status" value="1"/>
</dbReference>
<sequence length="378" mass="43125">MFHFLIPRFIHHTTLQCRNALSLFFNPRYFSHQSDNNLTLSNLVNSCNLSPETSLKLSKRLKLVKNPNGPDAVIQLFRNYGLSDSQLSKLVKKRPFLLLSDPQNTLLPKLKFLQSIGVSTTDFPKILIGNTSFLSANLENNLIPRYQIVRSLVRDDKEVVSALKHGSWIFYNDSMVNDSVPNIEILRKLGVPQRYVSLLVCYFPSVAFNKHSVFVEAVDSVIEMGFNPLQLNFVLALRVIVSMDKENWESKFKIYAKWGWSRDVCLLAFRKRPQCMLMSEKCINKAMSFLVKDAGHTPEDIAKFPVILSRNLEKVLVPRFAVVKILKSSGLKKSGLTLGSFTLISGEKFLEKYVTPFQKDLPLLLDAYKDAYKAHKTD</sequence>
<dbReference type="Proteomes" id="UP001157006">
    <property type="component" value="Chromosome 2"/>
</dbReference>
<evidence type="ECO:0000256" key="1">
    <source>
        <dbReference type="ARBA" id="ARBA00007692"/>
    </source>
</evidence>
<dbReference type="PANTHER" id="PTHR13068">
    <property type="entry name" value="CGI-12 PROTEIN-RELATED"/>
    <property type="match status" value="1"/>
</dbReference>
<reference evidence="4 5" key="1">
    <citation type="submission" date="2023-01" db="EMBL/GenBank/DDBJ databases">
        <authorList>
            <person name="Kreplak J."/>
        </authorList>
    </citation>
    <scope>NUCLEOTIDE SEQUENCE [LARGE SCALE GENOMIC DNA]</scope>
</reference>
<dbReference type="AlphaFoldDB" id="A0AAV0ZE77"/>
<evidence type="ECO:0000256" key="2">
    <source>
        <dbReference type="ARBA" id="ARBA00022472"/>
    </source>
</evidence>
<dbReference type="GO" id="GO:0006353">
    <property type="term" value="P:DNA-templated transcription termination"/>
    <property type="evidence" value="ECO:0007669"/>
    <property type="project" value="UniProtKB-KW"/>
</dbReference>
<dbReference type="FunFam" id="1.25.70.10:FF:000001">
    <property type="entry name" value="Mitochondrial transcription termination factor-like"/>
    <property type="match status" value="1"/>
</dbReference>
<dbReference type="InterPro" id="IPR003690">
    <property type="entry name" value="MTERF"/>
</dbReference>
<organism evidence="4 5">
    <name type="scientific">Vicia faba</name>
    <name type="common">Broad bean</name>
    <name type="synonym">Faba vulgaris</name>
    <dbReference type="NCBI Taxonomy" id="3906"/>
    <lineage>
        <taxon>Eukaryota</taxon>
        <taxon>Viridiplantae</taxon>
        <taxon>Streptophyta</taxon>
        <taxon>Embryophyta</taxon>
        <taxon>Tracheophyta</taxon>
        <taxon>Spermatophyta</taxon>
        <taxon>Magnoliopsida</taxon>
        <taxon>eudicotyledons</taxon>
        <taxon>Gunneridae</taxon>
        <taxon>Pentapetalae</taxon>
        <taxon>rosids</taxon>
        <taxon>fabids</taxon>
        <taxon>Fabales</taxon>
        <taxon>Fabaceae</taxon>
        <taxon>Papilionoideae</taxon>
        <taxon>50 kb inversion clade</taxon>
        <taxon>NPAAA clade</taxon>
        <taxon>Hologalegina</taxon>
        <taxon>IRL clade</taxon>
        <taxon>Fabeae</taxon>
        <taxon>Vicia</taxon>
    </lineage>
</organism>
<keyword evidence="5" id="KW-1185">Reference proteome</keyword>
<dbReference type="SMART" id="SM00733">
    <property type="entry name" value="Mterf"/>
    <property type="match status" value="5"/>
</dbReference>
<dbReference type="EMBL" id="OX451737">
    <property type="protein sequence ID" value="CAI8596459.1"/>
    <property type="molecule type" value="Genomic_DNA"/>
</dbReference>
<keyword evidence="2" id="KW-0806">Transcription termination</keyword>
<keyword evidence="3" id="KW-0809">Transit peptide</keyword>
<evidence type="ECO:0000256" key="3">
    <source>
        <dbReference type="ARBA" id="ARBA00022946"/>
    </source>
</evidence>
<name>A0AAV0ZE77_VICFA</name>
<evidence type="ECO:0000313" key="4">
    <source>
        <dbReference type="EMBL" id="CAI8596459.1"/>
    </source>
</evidence>
<dbReference type="Pfam" id="PF02536">
    <property type="entry name" value="mTERF"/>
    <property type="match status" value="2"/>
</dbReference>
<dbReference type="InterPro" id="IPR038538">
    <property type="entry name" value="MTERF_sf"/>
</dbReference>
<keyword evidence="2" id="KW-0805">Transcription regulation</keyword>
<gene>
    <name evidence="4" type="ORF">VFH_II036360</name>
</gene>
<comment type="similarity">
    <text evidence="1">Belongs to the mTERF family.</text>
</comment>
<protein>
    <submittedName>
        <fullName evidence="4">Uncharacterized protein</fullName>
    </submittedName>
</protein>
<evidence type="ECO:0000313" key="5">
    <source>
        <dbReference type="Proteomes" id="UP001157006"/>
    </source>
</evidence>
<keyword evidence="2" id="KW-0804">Transcription</keyword>
<proteinExistence type="inferred from homology"/>
<accession>A0AAV0ZE77</accession>